<comment type="caution">
    <text evidence="9">The sequence shown here is derived from an EMBL/GenBank/DDBJ whole genome shotgun (WGS) entry which is preliminary data.</text>
</comment>
<reference evidence="9 10" key="1">
    <citation type="submission" date="2020-03" db="EMBL/GenBank/DDBJ databases">
        <title>Genomic Encyclopedia of Type Strains, Phase IV (KMG-IV): sequencing the most valuable type-strain genomes for metagenomic binning, comparative biology and taxonomic classification.</title>
        <authorList>
            <person name="Goeker M."/>
        </authorList>
    </citation>
    <scope>NUCLEOTIDE SEQUENCE [LARGE SCALE GENOMIC DNA]</scope>
    <source>
        <strain evidence="9 10">DSM 102865</strain>
    </source>
</reference>
<evidence type="ECO:0000256" key="4">
    <source>
        <dbReference type="ARBA" id="ARBA00023295"/>
    </source>
</evidence>
<dbReference type="CDD" id="cd08996">
    <property type="entry name" value="GH32_FFase"/>
    <property type="match status" value="1"/>
</dbReference>
<evidence type="ECO:0000259" key="8">
    <source>
        <dbReference type="Pfam" id="PF08244"/>
    </source>
</evidence>
<dbReference type="InterPro" id="IPR013320">
    <property type="entry name" value="ConA-like_dom_sf"/>
</dbReference>
<dbReference type="InterPro" id="IPR001362">
    <property type="entry name" value="Glyco_hydro_32"/>
</dbReference>
<keyword evidence="6" id="KW-0732">Signal</keyword>
<dbReference type="EMBL" id="JAASQJ010000004">
    <property type="protein sequence ID" value="NIJ55028.1"/>
    <property type="molecule type" value="Genomic_DNA"/>
</dbReference>
<keyword evidence="10" id="KW-1185">Reference proteome</keyword>
<dbReference type="Pfam" id="PF13385">
    <property type="entry name" value="Laminin_G_3"/>
    <property type="match status" value="1"/>
</dbReference>
<keyword evidence="3 5" id="KW-0378">Hydrolase</keyword>
<gene>
    <name evidence="9" type="ORF">FHS68_004215</name>
</gene>
<dbReference type="PANTHER" id="PTHR43101:SF1">
    <property type="entry name" value="BETA-FRUCTOSIDASE"/>
    <property type="match status" value="1"/>
</dbReference>
<dbReference type="PANTHER" id="PTHR43101">
    <property type="entry name" value="BETA-FRUCTOSIDASE"/>
    <property type="match status" value="1"/>
</dbReference>
<evidence type="ECO:0000313" key="10">
    <source>
        <dbReference type="Proteomes" id="UP001179181"/>
    </source>
</evidence>
<dbReference type="RefSeq" id="WP_167274215.1">
    <property type="nucleotide sequence ID" value="NZ_JAASQJ010000004.1"/>
</dbReference>
<feature type="domain" description="Glycosyl hydrolase family 32 C-terminal" evidence="8">
    <location>
        <begin position="621"/>
        <end position="756"/>
    </location>
</feature>
<organism evidence="9 10">
    <name type="scientific">Dyadobacter arcticus</name>
    <dbReference type="NCBI Taxonomy" id="1078754"/>
    <lineage>
        <taxon>Bacteria</taxon>
        <taxon>Pseudomonadati</taxon>
        <taxon>Bacteroidota</taxon>
        <taxon>Cytophagia</taxon>
        <taxon>Cytophagales</taxon>
        <taxon>Spirosomataceae</taxon>
        <taxon>Dyadobacter</taxon>
    </lineage>
</organism>
<evidence type="ECO:0000256" key="1">
    <source>
        <dbReference type="ARBA" id="ARBA00009902"/>
    </source>
</evidence>
<dbReference type="Gene3D" id="2.60.120.200">
    <property type="match status" value="1"/>
</dbReference>
<feature type="chain" id="PRO_5045302906" description="beta-fructofuranosidase" evidence="6">
    <location>
        <begin position="20"/>
        <end position="763"/>
    </location>
</feature>
<evidence type="ECO:0000256" key="5">
    <source>
        <dbReference type="RuleBase" id="RU362110"/>
    </source>
</evidence>
<dbReference type="SUPFAM" id="SSF49899">
    <property type="entry name" value="Concanavalin A-like lectins/glucanases"/>
    <property type="match status" value="2"/>
</dbReference>
<dbReference type="InterPro" id="IPR051214">
    <property type="entry name" value="GH32_Enzymes"/>
</dbReference>
<proteinExistence type="inferred from homology"/>
<dbReference type="Gene3D" id="2.60.120.560">
    <property type="entry name" value="Exo-inulinase, domain 1"/>
    <property type="match status" value="1"/>
</dbReference>
<dbReference type="SUPFAM" id="SSF75005">
    <property type="entry name" value="Arabinanase/levansucrase/invertase"/>
    <property type="match status" value="1"/>
</dbReference>
<accession>A0ABX0UPV0</accession>
<dbReference type="GO" id="GO:0016787">
    <property type="term" value="F:hydrolase activity"/>
    <property type="evidence" value="ECO:0007669"/>
    <property type="project" value="UniProtKB-KW"/>
</dbReference>
<evidence type="ECO:0000259" key="7">
    <source>
        <dbReference type="Pfam" id="PF00251"/>
    </source>
</evidence>
<dbReference type="Pfam" id="PF00251">
    <property type="entry name" value="Glyco_hydro_32N"/>
    <property type="match status" value="1"/>
</dbReference>
<sequence>MSLKLLLLVYLGFIFNAFAQKKDNSIAAALPAGPVVLWQFSDLQSLGNQQITLSYVGEKTIFSEISDSPAASLKRGGDGRSVAFNGKGWLSGDAKSGNVISGENFTLALRVKLSKSGGLIKTNLCSIILHPSGLLLARLPVSDSAGTLSREFPLSFLEFDKWYDLVLRVDHGKLNFIADGIVQFQDQFSEKLKVIDEDPLLIGAWRIEEPPGAALPQAAKDWLYERPFKGEIDHVAIWNRVLTDEEIAKLCDVKVITKPSKETEVQKTLRAYSDFHNASRSKNVREAEKLGQVMRKFMVTDPKHPLYHLSAPMDGLFDPAGAFYHKGQYHVFSYRNIVGILANSPLAHYVSNDLIHWKDQPIAIWADSDLDEKGIWLGNVFYDDTKTPTMIYTALGKKGKIAVMAKSHDDLLSFSEKKPVMTNLVHHDGHTWKEGNTWYSITVKQYWGKLNGKTGDGIMLLSSPDLINWTELGEIFNVPAHPKPADANQKDGLAEFPYLLPFGDKHVLMVGTRPVRYWIGKYDKNIPAFIPDEPQGKLLDFLNYFNCFNPSAVDFKGPEGAERRIIMAMNINMIGNTAGIPWYGVHVLPRILTREGDRLVQEPVPEAKMLRSKHYQTAPIRIHDGKSEPIKNVKGDALEIIAEFQPGSAKLFGLILRSGSGKKEDTRITYDVAKDEVRVEGGIKITSPYPEIGHSIAHYTPGQKVKFHLFLDRALLEVFVNGEAGSAVFEGATLDLQYYVFSEGGDAKLISLEAWDMKPAWEQ</sequence>
<evidence type="ECO:0000313" key="9">
    <source>
        <dbReference type="EMBL" id="NIJ55028.1"/>
    </source>
</evidence>
<feature type="signal peptide" evidence="6">
    <location>
        <begin position="1"/>
        <end position="19"/>
    </location>
</feature>
<dbReference type="InterPro" id="IPR013148">
    <property type="entry name" value="Glyco_hydro_32_N"/>
</dbReference>
<dbReference type="Proteomes" id="UP001179181">
    <property type="component" value="Unassembled WGS sequence"/>
</dbReference>
<evidence type="ECO:0000256" key="3">
    <source>
        <dbReference type="ARBA" id="ARBA00022801"/>
    </source>
</evidence>
<keyword evidence="4 5" id="KW-0326">Glycosidase</keyword>
<dbReference type="InterPro" id="IPR013189">
    <property type="entry name" value="Glyco_hydro_32_C"/>
</dbReference>
<feature type="domain" description="Glycosyl hydrolase family 32 N-terminal" evidence="7">
    <location>
        <begin position="308"/>
        <end position="603"/>
    </location>
</feature>
<dbReference type="Gene3D" id="2.115.10.20">
    <property type="entry name" value="Glycosyl hydrolase domain, family 43"/>
    <property type="match status" value="1"/>
</dbReference>
<comment type="similarity">
    <text evidence="1 5">Belongs to the glycosyl hydrolase 32 family.</text>
</comment>
<protein>
    <recommendedName>
        <fullName evidence="2">beta-fructofuranosidase</fullName>
        <ecNumber evidence="2">3.2.1.26</ecNumber>
    </recommendedName>
</protein>
<evidence type="ECO:0000256" key="2">
    <source>
        <dbReference type="ARBA" id="ARBA00012758"/>
    </source>
</evidence>
<dbReference type="InterPro" id="IPR023296">
    <property type="entry name" value="Glyco_hydro_beta-prop_sf"/>
</dbReference>
<dbReference type="SMART" id="SM00640">
    <property type="entry name" value="Glyco_32"/>
    <property type="match status" value="1"/>
</dbReference>
<evidence type="ECO:0000256" key="6">
    <source>
        <dbReference type="SAM" id="SignalP"/>
    </source>
</evidence>
<dbReference type="EC" id="3.2.1.26" evidence="2"/>
<name>A0ABX0UPV0_9BACT</name>
<dbReference type="Pfam" id="PF08244">
    <property type="entry name" value="Glyco_hydro_32C"/>
    <property type="match status" value="1"/>
</dbReference>